<dbReference type="InterPro" id="IPR029063">
    <property type="entry name" value="SAM-dependent_MTases_sf"/>
</dbReference>
<comment type="caution">
    <text evidence="1">The sequence shown here is derived from an EMBL/GenBank/DDBJ whole genome shotgun (WGS) entry which is preliminary data.</text>
</comment>
<evidence type="ECO:0000313" key="2">
    <source>
        <dbReference type="Proteomes" id="UP000433406"/>
    </source>
</evidence>
<dbReference type="EMBL" id="WLCI01000017">
    <property type="protein sequence ID" value="MTB96633.1"/>
    <property type="molecule type" value="Genomic_DNA"/>
</dbReference>
<organism evidence="1 2">
    <name type="scientific">Nocardioides marmotae</name>
    <dbReference type="NCBI Taxonomy" id="2663857"/>
    <lineage>
        <taxon>Bacteria</taxon>
        <taxon>Bacillati</taxon>
        <taxon>Actinomycetota</taxon>
        <taxon>Actinomycetes</taxon>
        <taxon>Propionibacteriales</taxon>
        <taxon>Nocardioidaceae</taxon>
        <taxon>Nocardioides</taxon>
    </lineage>
</organism>
<sequence>MAAALAAMGHDVLGIDVVHEAVGQTRDRGVAALRRDVLADRLPGEGRWGTALLADGNVGIGGDPQALLARAAGLLLDDGRVVVEVAGPGVRPTSGWARLQCDGTLSRPFRWAVLGLDDVGPVAGAAGLRVQETVEHGGRWVAVLRPSRT</sequence>
<dbReference type="AlphaFoldDB" id="A0A6I3JF54"/>
<name>A0A6I3JF54_9ACTN</name>
<accession>A0A6I3JF54</accession>
<dbReference type="SUPFAM" id="SSF53335">
    <property type="entry name" value="S-adenosyl-L-methionine-dependent methyltransferases"/>
    <property type="match status" value="1"/>
</dbReference>
<gene>
    <name evidence="1" type="ORF">GGQ22_16275</name>
</gene>
<proteinExistence type="predicted"/>
<dbReference type="Gene3D" id="3.40.50.150">
    <property type="entry name" value="Vaccinia Virus protein VP39"/>
    <property type="match status" value="1"/>
</dbReference>
<reference evidence="1 2" key="1">
    <citation type="submission" date="2019-10" db="EMBL/GenBank/DDBJ databases">
        <title>Nocardioides novel species isolated from the excrement of Marmot.</title>
        <authorList>
            <person name="Zhang G."/>
        </authorList>
    </citation>
    <scope>NUCLEOTIDE SEQUENCE [LARGE SCALE GENOMIC DNA]</scope>
    <source>
        <strain evidence="2">zg-579</strain>
    </source>
</reference>
<evidence type="ECO:0008006" key="3">
    <source>
        <dbReference type="Google" id="ProtNLM"/>
    </source>
</evidence>
<keyword evidence="2" id="KW-1185">Reference proteome</keyword>
<dbReference type="Proteomes" id="UP000433406">
    <property type="component" value="Unassembled WGS sequence"/>
</dbReference>
<evidence type="ECO:0000313" key="1">
    <source>
        <dbReference type="EMBL" id="MTB96633.1"/>
    </source>
</evidence>
<protein>
    <recommendedName>
        <fullName evidence="3">Class I SAM-dependent methyltransferase</fullName>
    </recommendedName>
</protein>